<evidence type="ECO:0000256" key="5">
    <source>
        <dbReference type="ARBA" id="ARBA00012438"/>
    </source>
</evidence>
<dbReference type="GO" id="GO:0004721">
    <property type="term" value="F:phosphoprotein phosphatase activity"/>
    <property type="evidence" value="ECO:0007669"/>
    <property type="project" value="UniProtKB-KW"/>
</dbReference>
<dbReference type="InterPro" id="IPR003594">
    <property type="entry name" value="HATPase_dom"/>
</dbReference>
<keyword evidence="11 25" id="KW-0418">Kinase</keyword>
<keyword evidence="15" id="KW-0904">Protein phosphatase</keyword>
<keyword evidence="12" id="KW-0378">Hydrolase</keyword>
<evidence type="ECO:0000256" key="3">
    <source>
        <dbReference type="ARBA" id="ARBA00001946"/>
    </source>
</evidence>
<dbReference type="SMART" id="SM00304">
    <property type="entry name" value="HAMP"/>
    <property type="match status" value="1"/>
</dbReference>
<keyword evidence="13" id="KW-0067">ATP-binding</keyword>
<dbReference type="EC" id="2.7.13.3" evidence="5"/>
<dbReference type="PRINTS" id="PR00344">
    <property type="entry name" value="BCTRLSENSOR"/>
</dbReference>
<dbReference type="CDD" id="cd00082">
    <property type="entry name" value="HisKA"/>
    <property type="match status" value="1"/>
</dbReference>
<evidence type="ECO:0000313" key="25">
    <source>
        <dbReference type="EMBL" id="PYC79533.1"/>
    </source>
</evidence>
<evidence type="ECO:0000256" key="13">
    <source>
        <dbReference type="ARBA" id="ARBA00022840"/>
    </source>
</evidence>
<comment type="caution">
    <text evidence="25">The sequence shown here is derived from an EMBL/GenBank/DDBJ whole genome shotgun (WGS) entry which is preliminary data.</text>
</comment>
<dbReference type="SMART" id="SM00387">
    <property type="entry name" value="HATPase_c"/>
    <property type="match status" value="1"/>
</dbReference>
<keyword evidence="9" id="KW-0812">Transmembrane</keyword>
<dbReference type="PANTHER" id="PTHR44936">
    <property type="entry name" value="SENSOR PROTEIN CREC"/>
    <property type="match status" value="1"/>
</dbReference>
<dbReference type="RefSeq" id="WP_110669546.1">
    <property type="nucleotide sequence ID" value="NZ_PYBW01000043.1"/>
</dbReference>
<dbReference type="PANTHER" id="PTHR44936:SF9">
    <property type="entry name" value="SENSOR PROTEIN CREC"/>
    <property type="match status" value="1"/>
</dbReference>
<keyword evidence="8" id="KW-0808">Transferase</keyword>
<evidence type="ECO:0000256" key="8">
    <source>
        <dbReference type="ARBA" id="ARBA00022679"/>
    </source>
</evidence>
<dbReference type="OrthoDB" id="3206505at2"/>
<evidence type="ECO:0000256" key="16">
    <source>
        <dbReference type="ARBA" id="ARBA00022989"/>
    </source>
</evidence>
<accession>A0A2V4P4V8</accession>
<keyword evidence="16" id="KW-1133">Transmembrane helix</keyword>
<dbReference type="InterPro" id="IPR005467">
    <property type="entry name" value="His_kinase_dom"/>
</dbReference>
<dbReference type="SUPFAM" id="SSF47384">
    <property type="entry name" value="Homodimeric domain of signal transducing histidine kinase"/>
    <property type="match status" value="1"/>
</dbReference>
<dbReference type="Gene3D" id="3.30.565.10">
    <property type="entry name" value="Histidine kinase-like ATPase, C-terminal domain"/>
    <property type="match status" value="1"/>
</dbReference>
<evidence type="ECO:0000256" key="6">
    <source>
        <dbReference type="ARBA" id="ARBA00022475"/>
    </source>
</evidence>
<feature type="domain" description="HAMP" evidence="24">
    <location>
        <begin position="167"/>
        <end position="219"/>
    </location>
</feature>
<keyword evidence="7" id="KW-0597">Phosphoprotein</keyword>
<evidence type="ECO:0000256" key="22">
    <source>
        <dbReference type="ARBA" id="ARBA00041776"/>
    </source>
</evidence>
<dbReference type="SUPFAM" id="SSF55874">
    <property type="entry name" value="ATPase domain of HSP90 chaperone/DNA topoisomerase II/histidine kinase"/>
    <property type="match status" value="1"/>
</dbReference>
<evidence type="ECO:0000256" key="10">
    <source>
        <dbReference type="ARBA" id="ARBA00022741"/>
    </source>
</evidence>
<keyword evidence="16" id="KW-0472">Membrane</keyword>
<dbReference type="AlphaFoldDB" id="A0A2V4P4V8"/>
<evidence type="ECO:0000256" key="15">
    <source>
        <dbReference type="ARBA" id="ARBA00022912"/>
    </source>
</evidence>
<dbReference type="Pfam" id="PF00672">
    <property type="entry name" value="HAMP"/>
    <property type="match status" value="1"/>
</dbReference>
<evidence type="ECO:0000256" key="2">
    <source>
        <dbReference type="ARBA" id="ARBA00001936"/>
    </source>
</evidence>
<evidence type="ECO:0000256" key="19">
    <source>
        <dbReference type="ARBA" id="ARBA00023026"/>
    </source>
</evidence>
<comment type="catalytic activity">
    <reaction evidence="1">
        <text>ATP + protein L-histidine = ADP + protein N-phospho-L-histidine.</text>
        <dbReference type="EC" id="2.7.13.3"/>
    </reaction>
</comment>
<name>A0A2V4P4V8_9ACTN</name>
<keyword evidence="17" id="KW-0902">Two-component regulatory system</keyword>
<evidence type="ECO:0000256" key="4">
    <source>
        <dbReference type="ARBA" id="ARBA00004651"/>
    </source>
</evidence>
<feature type="domain" description="Histidine kinase" evidence="23">
    <location>
        <begin position="227"/>
        <end position="436"/>
    </location>
</feature>
<dbReference type="EMBL" id="PYBW01000043">
    <property type="protein sequence ID" value="PYC79533.1"/>
    <property type="molecule type" value="Genomic_DNA"/>
</dbReference>
<dbReference type="Gene3D" id="1.10.287.130">
    <property type="match status" value="1"/>
</dbReference>
<dbReference type="GO" id="GO:0000155">
    <property type="term" value="F:phosphorelay sensor kinase activity"/>
    <property type="evidence" value="ECO:0007669"/>
    <property type="project" value="InterPro"/>
</dbReference>
<evidence type="ECO:0000256" key="9">
    <source>
        <dbReference type="ARBA" id="ARBA00022692"/>
    </source>
</evidence>
<evidence type="ECO:0000256" key="20">
    <source>
        <dbReference type="ARBA" id="ARBA00023211"/>
    </source>
</evidence>
<evidence type="ECO:0000313" key="26">
    <source>
        <dbReference type="Proteomes" id="UP000248039"/>
    </source>
</evidence>
<reference evidence="25 26" key="1">
    <citation type="submission" date="2018-03" db="EMBL/GenBank/DDBJ databases">
        <title>Bioinformatic expansion and discovery of thiopeptide antibiotics.</title>
        <authorList>
            <person name="Schwalen C.J."/>
            <person name="Hudson G.A."/>
            <person name="Mitchell D.A."/>
        </authorList>
    </citation>
    <scope>NUCLEOTIDE SEQUENCE [LARGE SCALE GENOMIC DNA]</scope>
    <source>
        <strain evidence="25 26">ATCC 21389</strain>
    </source>
</reference>
<dbReference type="PROSITE" id="PS50885">
    <property type="entry name" value="HAMP"/>
    <property type="match status" value="1"/>
</dbReference>
<dbReference type="CDD" id="cd06225">
    <property type="entry name" value="HAMP"/>
    <property type="match status" value="1"/>
</dbReference>
<dbReference type="InterPro" id="IPR036097">
    <property type="entry name" value="HisK_dim/P_sf"/>
</dbReference>
<comment type="subcellular location">
    <subcellularLocation>
        <location evidence="4">Cell membrane</location>
        <topology evidence="4">Multi-pass membrane protein</topology>
    </subcellularLocation>
</comment>
<dbReference type="Pfam" id="PF02518">
    <property type="entry name" value="HATPase_c"/>
    <property type="match status" value="1"/>
</dbReference>
<dbReference type="GO" id="GO:0005886">
    <property type="term" value="C:plasma membrane"/>
    <property type="evidence" value="ECO:0007669"/>
    <property type="project" value="UniProtKB-SubCell"/>
</dbReference>
<dbReference type="InterPro" id="IPR003661">
    <property type="entry name" value="HisK_dim/P_dom"/>
</dbReference>
<keyword evidence="20" id="KW-0464">Manganese</keyword>
<keyword evidence="19" id="KW-0843">Virulence</keyword>
<organism evidence="25 26">
    <name type="scientific">Streptomyces tateyamensis</name>
    <dbReference type="NCBI Taxonomy" id="565073"/>
    <lineage>
        <taxon>Bacteria</taxon>
        <taxon>Bacillati</taxon>
        <taxon>Actinomycetota</taxon>
        <taxon>Actinomycetes</taxon>
        <taxon>Kitasatosporales</taxon>
        <taxon>Streptomycetaceae</taxon>
        <taxon>Streptomyces</taxon>
    </lineage>
</organism>
<evidence type="ECO:0000256" key="17">
    <source>
        <dbReference type="ARBA" id="ARBA00023012"/>
    </source>
</evidence>
<sequence>MRATLAMVALVATTLVAVSFLVPLALLLRTQVHTQAALAAEQRAAAVVPVVALSTDLTELQQAVSRPGTADRLAVLLPDGQLIGTEHTPADLLNRALTGRQPVSGAVAGGTEYLQPVVLAADRVAVVEEFVPQAELDRGLARAWTVMGLLAAALVGGSVVVADRLGSRVVRASRRLSEASCALGAGQLDARVEPAGPVELHEAGVAFNLMADRVRQLLATERELVADLSHRLRTPLTALRLAAERIGPVPGSPRLTAAIGQLETELDSIIVTARAPLAARPAGAGAADGGTEGDSCLVAELARHRVGFWSVLAEQQGRTCSFEATDEPTTVRLPEDALAAVVDSLVGNVFRHTPEGTGFAVSVRRTAQSVVLAVADGGPGIADPAGALSRGVSSGGSTGLGLDIARSAAESTRGQLRILRSELGGALVEVSLGLAAAEPRRGLRRRWRHRRRRVGR</sequence>
<evidence type="ECO:0000259" key="24">
    <source>
        <dbReference type="PROSITE" id="PS50885"/>
    </source>
</evidence>
<comment type="cofactor">
    <cofactor evidence="2">
        <name>Mn(2+)</name>
        <dbReference type="ChEBI" id="CHEBI:29035"/>
    </cofactor>
</comment>
<dbReference type="InterPro" id="IPR004358">
    <property type="entry name" value="Sig_transdc_His_kin-like_C"/>
</dbReference>
<keyword evidence="6" id="KW-1003">Cell membrane</keyword>
<dbReference type="Pfam" id="PF00512">
    <property type="entry name" value="HisKA"/>
    <property type="match status" value="1"/>
</dbReference>
<keyword evidence="18" id="KW-0346">Stress response</keyword>
<dbReference type="InterPro" id="IPR036890">
    <property type="entry name" value="HATPase_C_sf"/>
</dbReference>
<evidence type="ECO:0000256" key="7">
    <source>
        <dbReference type="ARBA" id="ARBA00022553"/>
    </source>
</evidence>
<proteinExistence type="predicted"/>
<gene>
    <name evidence="25" type="ORF">C7C46_14345</name>
</gene>
<dbReference type="Proteomes" id="UP000248039">
    <property type="component" value="Unassembled WGS sequence"/>
</dbReference>
<keyword evidence="14" id="KW-0460">Magnesium</keyword>
<dbReference type="PROSITE" id="PS50109">
    <property type="entry name" value="HIS_KIN"/>
    <property type="match status" value="1"/>
</dbReference>
<keyword evidence="10" id="KW-0547">Nucleotide-binding</keyword>
<comment type="cofactor">
    <cofactor evidence="3">
        <name>Mg(2+)</name>
        <dbReference type="ChEBI" id="CHEBI:18420"/>
    </cofactor>
</comment>
<dbReference type="InterPro" id="IPR003660">
    <property type="entry name" value="HAMP_dom"/>
</dbReference>
<evidence type="ECO:0000256" key="1">
    <source>
        <dbReference type="ARBA" id="ARBA00000085"/>
    </source>
</evidence>
<evidence type="ECO:0000259" key="23">
    <source>
        <dbReference type="PROSITE" id="PS50109"/>
    </source>
</evidence>
<keyword evidence="26" id="KW-1185">Reference proteome</keyword>
<evidence type="ECO:0000256" key="21">
    <source>
        <dbReference type="ARBA" id="ARBA00040454"/>
    </source>
</evidence>
<dbReference type="GO" id="GO:0005524">
    <property type="term" value="F:ATP binding"/>
    <property type="evidence" value="ECO:0007669"/>
    <property type="project" value="UniProtKB-KW"/>
</dbReference>
<evidence type="ECO:0000256" key="11">
    <source>
        <dbReference type="ARBA" id="ARBA00022777"/>
    </source>
</evidence>
<evidence type="ECO:0000256" key="14">
    <source>
        <dbReference type="ARBA" id="ARBA00022842"/>
    </source>
</evidence>
<evidence type="ECO:0000256" key="12">
    <source>
        <dbReference type="ARBA" id="ARBA00022801"/>
    </source>
</evidence>
<dbReference type="InterPro" id="IPR050980">
    <property type="entry name" value="2C_sensor_his_kinase"/>
</dbReference>
<evidence type="ECO:0000256" key="18">
    <source>
        <dbReference type="ARBA" id="ARBA00023016"/>
    </source>
</evidence>
<protein>
    <recommendedName>
        <fullName evidence="21">Signal transduction histidine-protein kinase/phosphatase MprB</fullName>
        <ecNumber evidence="5">2.7.13.3</ecNumber>
    </recommendedName>
    <alternativeName>
        <fullName evidence="22">Mycobacterial persistence regulator B</fullName>
    </alternativeName>
</protein>